<dbReference type="InterPro" id="IPR000719">
    <property type="entry name" value="Prot_kinase_dom"/>
</dbReference>
<dbReference type="Pfam" id="PF01163">
    <property type="entry name" value="RIO1"/>
    <property type="match status" value="1"/>
</dbReference>
<comment type="catalytic activity">
    <reaction evidence="11">
        <text>L-seryl-[protein] + ATP = O-phospho-L-seryl-[protein] + ADP + H(+)</text>
        <dbReference type="Rhea" id="RHEA:17989"/>
        <dbReference type="Rhea" id="RHEA-COMP:9863"/>
        <dbReference type="Rhea" id="RHEA-COMP:11604"/>
        <dbReference type="ChEBI" id="CHEBI:15378"/>
        <dbReference type="ChEBI" id="CHEBI:29999"/>
        <dbReference type="ChEBI" id="CHEBI:30616"/>
        <dbReference type="ChEBI" id="CHEBI:83421"/>
        <dbReference type="ChEBI" id="CHEBI:456216"/>
        <dbReference type="EC" id="2.7.11.1"/>
    </reaction>
</comment>
<dbReference type="GO" id="GO:0005524">
    <property type="term" value="F:ATP binding"/>
    <property type="evidence" value="ECO:0007669"/>
    <property type="project" value="UniProtKB-KW"/>
</dbReference>
<dbReference type="PROSITE" id="PS50011">
    <property type="entry name" value="PROTEIN_KINASE_DOM"/>
    <property type="match status" value="1"/>
</dbReference>
<evidence type="ECO:0000256" key="7">
    <source>
        <dbReference type="ARBA" id="ARBA00022777"/>
    </source>
</evidence>
<evidence type="ECO:0000256" key="9">
    <source>
        <dbReference type="ARBA" id="ARBA00022842"/>
    </source>
</evidence>
<keyword evidence="9" id="KW-0460">Magnesium</keyword>
<dbReference type="PANTHER" id="PTHR45723">
    <property type="entry name" value="SERINE/THREONINE-PROTEIN KINASE RIO1"/>
    <property type="match status" value="1"/>
</dbReference>
<keyword evidence="3" id="KW-0723">Serine/threonine-protein kinase</keyword>
<dbReference type="KEGG" id="psoj:PHYSODRAFT_540086"/>
<evidence type="ECO:0000256" key="3">
    <source>
        <dbReference type="ARBA" id="ARBA00022527"/>
    </source>
</evidence>
<dbReference type="EMBL" id="JH159152">
    <property type="protein sequence ID" value="EGZ25180.1"/>
    <property type="molecule type" value="Genomic_DNA"/>
</dbReference>
<dbReference type="AlphaFoldDB" id="G4YZH4"/>
<sequence length="277" mass="31083">MFDEQTQAALRKLVLKELVTAVKTRVHTGQNANVFHGVGLEKATGRERELTLKIFKTSKGDLTKVTECDSTGRRYGMDYVRKSIRRHLKAQSEREYKYLSRAYAALSIGTVTETELKVASAGRCARVPKPFILLEHMLVTEFVGVDGHLAPSLGDARLNGEQLRSAYTDILRAVRRLYQRARLVHGHLTAANILYHNGQCWIMDLDHAVDVGSENHAKLLTRDLDSLDAFFRACGVPAATKRQVGLLGADVARQYVVMESTEPLLRRFPVLEPLLRD</sequence>
<dbReference type="InterPro" id="IPR018934">
    <property type="entry name" value="RIO_dom"/>
</dbReference>
<keyword evidence="4" id="KW-0808">Transferase</keyword>
<dbReference type="OMA" id="HMLVTEF"/>
<comment type="similarity">
    <text evidence="1">Belongs to the protein kinase superfamily. RIO-type Ser/Thr kinase family.</text>
</comment>
<dbReference type="InterPro" id="IPR011009">
    <property type="entry name" value="Kinase-like_dom_sf"/>
</dbReference>
<dbReference type="GO" id="GO:0046872">
    <property type="term" value="F:metal ion binding"/>
    <property type="evidence" value="ECO:0007669"/>
    <property type="project" value="UniProtKB-KW"/>
</dbReference>
<evidence type="ECO:0000256" key="1">
    <source>
        <dbReference type="ARBA" id="ARBA00009196"/>
    </source>
</evidence>
<dbReference type="Gene3D" id="1.10.510.10">
    <property type="entry name" value="Transferase(Phosphotransferase) domain 1"/>
    <property type="match status" value="1"/>
</dbReference>
<dbReference type="InterPro" id="IPR051272">
    <property type="entry name" value="RIO-type_Ser/Thr_kinase"/>
</dbReference>
<dbReference type="EC" id="2.7.11.1" evidence="2"/>
<dbReference type="InParanoid" id="G4YZH4"/>
<keyword evidence="8" id="KW-0067">ATP-binding</keyword>
<dbReference type="GO" id="GO:0004674">
    <property type="term" value="F:protein serine/threonine kinase activity"/>
    <property type="evidence" value="ECO:0007669"/>
    <property type="project" value="UniProtKB-KW"/>
</dbReference>
<dbReference type="SMR" id="G4YZH4"/>
<dbReference type="SUPFAM" id="SSF56112">
    <property type="entry name" value="Protein kinase-like (PK-like)"/>
    <property type="match status" value="1"/>
</dbReference>
<evidence type="ECO:0000259" key="12">
    <source>
        <dbReference type="PROSITE" id="PS50011"/>
    </source>
</evidence>
<evidence type="ECO:0000313" key="14">
    <source>
        <dbReference type="Proteomes" id="UP000002640"/>
    </source>
</evidence>
<keyword evidence="14" id="KW-1185">Reference proteome</keyword>
<organism evidence="13 14">
    <name type="scientific">Phytophthora sojae (strain P6497)</name>
    <name type="common">Soybean stem and root rot agent</name>
    <name type="synonym">Phytophthora megasperma f. sp. glycines</name>
    <dbReference type="NCBI Taxonomy" id="1094619"/>
    <lineage>
        <taxon>Eukaryota</taxon>
        <taxon>Sar</taxon>
        <taxon>Stramenopiles</taxon>
        <taxon>Oomycota</taxon>
        <taxon>Peronosporomycetes</taxon>
        <taxon>Peronosporales</taxon>
        <taxon>Peronosporaceae</taxon>
        <taxon>Phytophthora</taxon>
    </lineage>
</organism>
<name>G4YZH4_PHYSP</name>
<evidence type="ECO:0000256" key="10">
    <source>
        <dbReference type="ARBA" id="ARBA00047899"/>
    </source>
</evidence>
<keyword evidence="7" id="KW-0418">Kinase</keyword>
<dbReference type="GeneID" id="20662403"/>
<dbReference type="SMART" id="SM00090">
    <property type="entry name" value="RIO"/>
    <property type="match status" value="1"/>
</dbReference>
<proteinExistence type="inferred from homology"/>
<evidence type="ECO:0000256" key="2">
    <source>
        <dbReference type="ARBA" id="ARBA00012513"/>
    </source>
</evidence>
<evidence type="ECO:0000256" key="8">
    <source>
        <dbReference type="ARBA" id="ARBA00022840"/>
    </source>
</evidence>
<evidence type="ECO:0000256" key="4">
    <source>
        <dbReference type="ARBA" id="ARBA00022679"/>
    </source>
</evidence>
<dbReference type="InterPro" id="IPR000687">
    <property type="entry name" value="RIO_kinase"/>
</dbReference>
<dbReference type="STRING" id="1094619.G4YZH4"/>
<evidence type="ECO:0000256" key="6">
    <source>
        <dbReference type="ARBA" id="ARBA00022741"/>
    </source>
</evidence>
<evidence type="ECO:0000256" key="11">
    <source>
        <dbReference type="ARBA" id="ARBA00048679"/>
    </source>
</evidence>
<evidence type="ECO:0000256" key="5">
    <source>
        <dbReference type="ARBA" id="ARBA00022723"/>
    </source>
</evidence>
<gene>
    <name evidence="13" type="ORF">PHYSODRAFT_540086</name>
</gene>
<protein>
    <recommendedName>
        <fullName evidence="2">non-specific serine/threonine protein kinase</fullName>
        <ecNumber evidence="2">2.7.11.1</ecNumber>
    </recommendedName>
</protein>
<dbReference type="RefSeq" id="XP_009520468.1">
    <property type="nucleotide sequence ID" value="XM_009522173.1"/>
</dbReference>
<dbReference type="Proteomes" id="UP000002640">
    <property type="component" value="Unassembled WGS sequence"/>
</dbReference>
<dbReference type="Gene3D" id="3.30.200.20">
    <property type="entry name" value="Phosphorylase Kinase, domain 1"/>
    <property type="match status" value="1"/>
</dbReference>
<feature type="domain" description="Protein kinase" evidence="12">
    <location>
        <begin position="20"/>
        <end position="277"/>
    </location>
</feature>
<keyword evidence="6" id="KW-0547">Nucleotide-binding</keyword>
<accession>G4YZH4</accession>
<evidence type="ECO:0000313" key="13">
    <source>
        <dbReference type="EMBL" id="EGZ25180.1"/>
    </source>
</evidence>
<keyword evidence="5" id="KW-0479">Metal-binding</keyword>
<comment type="catalytic activity">
    <reaction evidence="10">
        <text>L-threonyl-[protein] + ATP = O-phospho-L-threonyl-[protein] + ADP + H(+)</text>
        <dbReference type="Rhea" id="RHEA:46608"/>
        <dbReference type="Rhea" id="RHEA-COMP:11060"/>
        <dbReference type="Rhea" id="RHEA-COMP:11605"/>
        <dbReference type="ChEBI" id="CHEBI:15378"/>
        <dbReference type="ChEBI" id="CHEBI:30013"/>
        <dbReference type="ChEBI" id="CHEBI:30616"/>
        <dbReference type="ChEBI" id="CHEBI:61977"/>
        <dbReference type="ChEBI" id="CHEBI:456216"/>
        <dbReference type="EC" id="2.7.11.1"/>
    </reaction>
</comment>
<reference evidence="13 14" key="1">
    <citation type="journal article" date="2006" name="Science">
        <title>Phytophthora genome sequences uncover evolutionary origins and mechanisms of pathogenesis.</title>
        <authorList>
            <person name="Tyler B.M."/>
            <person name="Tripathy S."/>
            <person name="Zhang X."/>
            <person name="Dehal P."/>
            <person name="Jiang R.H."/>
            <person name="Aerts A."/>
            <person name="Arredondo F.D."/>
            <person name="Baxter L."/>
            <person name="Bensasson D."/>
            <person name="Beynon J.L."/>
            <person name="Chapman J."/>
            <person name="Damasceno C.M."/>
            <person name="Dorrance A.E."/>
            <person name="Dou D."/>
            <person name="Dickerman A.W."/>
            <person name="Dubchak I.L."/>
            <person name="Garbelotto M."/>
            <person name="Gijzen M."/>
            <person name="Gordon S.G."/>
            <person name="Govers F."/>
            <person name="Grunwald N.J."/>
            <person name="Huang W."/>
            <person name="Ivors K.L."/>
            <person name="Jones R.W."/>
            <person name="Kamoun S."/>
            <person name="Krampis K."/>
            <person name="Lamour K.H."/>
            <person name="Lee M.K."/>
            <person name="McDonald W.H."/>
            <person name="Medina M."/>
            <person name="Meijer H.J."/>
            <person name="Nordberg E.K."/>
            <person name="Maclean D.J."/>
            <person name="Ospina-Giraldo M.D."/>
            <person name="Morris P.F."/>
            <person name="Phuntumart V."/>
            <person name="Putnam N.H."/>
            <person name="Rash S."/>
            <person name="Rose J.K."/>
            <person name="Sakihama Y."/>
            <person name="Salamov A.A."/>
            <person name="Savidor A."/>
            <person name="Scheuring C.F."/>
            <person name="Smith B.M."/>
            <person name="Sobral B.W."/>
            <person name="Terry A."/>
            <person name="Torto-Alalibo T.A."/>
            <person name="Win J."/>
            <person name="Xu Z."/>
            <person name="Zhang H."/>
            <person name="Grigoriev I.V."/>
            <person name="Rokhsar D.S."/>
            <person name="Boore J.L."/>
        </authorList>
    </citation>
    <scope>NUCLEOTIDE SEQUENCE [LARGE SCALE GENOMIC DNA]</scope>
    <source>
        <strain evidence="13 14">P6497</strain>
    </source>
</reference>